<feature type="region of interest" description="Disordered" evidence="1">
    <location>
        <begin position="127"/>
        <end position="183"/>
    </location>
</feature>
<dbReference type="EMBL" id="KB587883">
    <property type="protein sequence ID" value="EMP25585.1"/>
    <property type="molecule type" value="Genomic_DNA"/>
</dbReference>
<evidence type="ECO:0000256" key="1">
    <source>
        <dbReference type="SAM" id="MobiDB-lite"/>
    </source>
</evidence>
<protein>
    <submittedName>
        <fullName evidence="2">Uncharacterized protein</fullName>
    </submittedName>
</protein>
<organism evidence="2 3">
    <name type="scientific">Chelonia mydas</name>
    <name type="common">Green sea-turtle</name>
    <name type="synonym">Chelonia agassizi</name>
    <dbReference type="NCBI Taxonomy" id="8469"/>
    <lineage>
        <taxon>Eukaryota</taxon>
        <taxon>Metazoa</taxon>
        <taxon>Chordata</taxon>
        <taxon>Craniata</taxon>
        <taxon>Vertebrata</taxon>
        <taxon>Euteleostomi</taxon>
        <taxon>Archelosauria</taxon>
        <taxon>Testudinata</taxon>
        <taxon>Testudines</taxon>
        <taxon>Cryptodira</taxon>
        <taxon>Durocryptodira</taxon>
        <taxon>Americhelydia</taxon>
        <taxon>Chelonioidea</taxon>
        <taxon>Cheloniidae</taxon>
        <taxon>Chelonia</taxon>
    </lineage>
</organism>
<dbReference type="Proteomes" id="UP000031443">
    <property type="component" value="Unassembled WGS sequence"/>
</dbReference>
<evidence type="ECO:0000313" key="2">
    <source>
        <dbReference type="EMBL" id="EMP25585.1"/>
    </source>
</evidence>
<evidence type="ECO:0000313" key="3">
    <source>
        <dbReference type="Proteomes" id="UP000031443"/>
    </source>
</evidence>
<accession>M7ART8</accession>
<proteinExistence type="predicted"/>
<dbReference type="AlphaFoldDB" id="M7ART8"/>
<gene>
    <name evidence="2" type="ORF">UY3_17341</name>
</gene>
<name>M7ART8_CHEMY</name>
<keyword evidence="3" id="KW-1185">Reference proteome</keyword>
<reference evidence="3" key="1">
    <citation type="journal article" date="2013" name="Nat. Genet.">
        <title>The draft genomes of soft-shell turtle and green sea turtle yield insights into the development and evolution of the turtle-specific body plan.</title>
        <authorList>
            <person name="Wang Z."/>
            <person name="Pascual-Anaya J."/>
            <person name="Zadissa A."/>
            <person name="Li W."/>
            <person name="Niimura Y."/>
            <person name="Huang Z."/>
            <person name="Li C."/>
            <person name="White S."/>
            <person name="Xiong Z."/>
            <person name="Fang D."/>
            <person name="Wang B."/>
            <person name="Ming Y."/>
            <person name="Chen Y."/>
            <person name="Zheng Y."/>
            <person name="Kuraku S."/>
            <person name="Pignatelli M."/>
            <person name="Herrero J."/>
            <person name="Beal K."/>
            <person name="Nozawa M."/>
            <person name="Li Q."/>
            <person name="Wang J."/>
            <person name="Zhang H."/>
            <person name="Yu L."/>
            <person name="Shigenobu S."/>
            <person name="Wang J."/>
            <person name="Liu J."/>
            <person name="Flicek P."/>
            <person name="Searle S."/>
            <person name="Wang J."/>
            <person name="Kuratani S."/>
            <person name="Yin Y."/>
            <person name="Aken B."/>
            <person name="Zhang G."/>
            <person name="Irie N."/>
        </authorList>
    </citation>
    <scope>NUCLEOTIDE SEQUENCE [LARGE SCALE GENOMIC DNA]</scope>
</reference>
<sequence>MPPNTQNALQKMFRVSSVEREDILLKYAAFFLPEVKYMKPVTDIAVQSIATAYYEIKPEDLLEARTSGHSTELRYYDDESHGMQEKEYDRDQQQCLLKAKELHQAYQKAREDNSQSSAEPQTYCFFKELHGGDPTTIPHTTVDTSEEPESQAPGVNSKSEEEDGKHATERSSIAVSQDLFETP</sequence>